<name>A0AAD4XH55_9MAGN</name>
<dbReference type="Proteomes" id="UP001202328">
    <property type="component" value="Unassembled WGS sequence"/>
</dbReference>
<keyword evidence="2" id="KW-1185">Reference proteome</keyword>
<sequence length="77" mass="8611">MEQQSPTMSVSRSVVYLATHVYKEIPQDELELMDPNSYEVKCREYVFGVDDIGCVRGMGGGISKTELLASVVPREQL</sequence>
<proteinExistence type="predicted"/>
<organism evidence="1 2">
    <name type="scientific">Papaver atlanticum</name>
    <dbReference type="NCBI Taxonomy" id="357466"/>
    <lineage>
        <taxon>Eukaryota</taxon>
        <taxon>Viridiplantae</taxon>
        <taxon>Streptophyta</taxon>
        <taxon>Embryophyta</taxon>
        <taxon>Tracheophyta</taxon>
        <taxon>Spermatophyta</taxon>
        <taxon>Magnoliopsida</taxon>
        <taxon>Ranunculales</taxon>
        <taxon>Papaveraceae</taxon>
        <taxon>Papaveroideae</taxon>
        <taxon>Papaver</taxon>
    </lineage>
</organism>
<gene>
    <name evidence="1" type="ORF">MKW98_026395</name>
</gene>
<reference evidence="1" key="1">
    <citation type="submission" date="2022-04" db="EMBL/GenBank/DDBJ databases">
        <title>A functionally conserved STORR gene fusion in Papaver species that diverged 16.8 million years ago.</title>
        <authorList>
            <person name="Catania T."/>
        </authorList>
    </citation>
    <scope>NUCLEOTIDE SEQUENCE</scope>
    <source>
        <strain evidence="1">S-188037</strain>
    </source>
</reference>
<dbReference type="EMBL" id="JAJJMB010009088">
    <property type="protein sequence ID" value="KAI3916653.1"/>
    <property type="molecule type" value="Genomic_DNA"/>
</dbReference>
<protein>
    <submittedName>
        <fullName evidence="1">Uncharacterized protein</fullName>
    </submittedName>
</protein>
<accession>A0AAD4XH55</accession>
<evidence type="ECO:0000313" key="2">
    <source>
        <dbReference type="Proteomes" id="UP001202328"/>
    </source>
</evidence>
<comment type="caution">
    <text evidence="1">The sequence shown here is derived from an EMBL/GenBank/DDBJ whole genome shotgun (WGS) entry which is preliminary data.</text>
</comment>
<dbReference type="AlphaFoldDB" id="A0AAD4XH55"/>
<evidence type="ECO:0000313" key="1">
    <source>
        <dbReference type="EMBL" id="KAI3916653.1"/>
    </source>
</evidence>